<evidence type="ECO:0000313" key="2">
    <source>
        <dbReference type="EMBL" id="GBL95210.1"/>
    </source>
</evidence>
<dbReference type="Gene3D" id="3.30.70.270">
    <property type="match status" value="1"/>
</dbReference>
<keyword evidence="3" id="KW-1185">Reference proteome</keyword>
<dbReference type="EMBL" id="BGPR01000109">
    <property type="protein sequence ID" value="GBL95210.1"/>
    <property type="molecule type" value="Genomic_DNA"/>
</dbReference>
<evidence type="ECO:0000256" key="1">
    <source>
        <dbReference type="SAM" id="MobiDB-lite"/>
    </source>
</evidence>
<dbReference type="PANTHER" id="PTHR47331">
    <property type="entry name" value="PHD-TYPE DOMAIN-CONTAINING PROTEIN"/>
    <property type="match status" value="1"/>
</dbReference>
<dbReference type="OrthoDB" id="6429852at2759"/>
<dbReference type="GO" id="GO:0071897">
    <property type="term" value="P:DNA biosynthetic process"/>
    <property type="evidence" value="ECO:0007669"/>
    <property type="project" value="UniProtKB-ARBA"/>
</dbReference>
<dbReference type="InterPro" id="IPR043502">
    <property type="entry name" value="DNA/RNA_pol_sf"/>
</dbReference>
<evidence type="ECO:0008006" key="4">
    <source>
        <dbReference type="Google" id="ProtNLM"/>
    </source>
</evidence>
<sequence length="485" mass="54962">MKIDKMVLTEDSRPFTVLRKSAEDFKSLFNDGIETCLSTLDSGISDLLCDPDSLVGSSANANRLSAHMEFSKAKYELFVKMREYFEKFEKDCVEQISEMKEMFLENVEIFLAGTKLEVKLPTSETLSQIEKRRSPGSKVRSGNSPTTSPASSLYPKLIDSAKKQISRLSSFLPNADDSEIIDDDEEENQQSIFTLMRQNGKSPKRVTIVTPQEMEILEAARGATGDSAVIDISEDSDEEPGIIEEVPVDEINLSGNYLPHRPVLKESSTSIGPVFDATARMKGHPEKKIGVTADIRKAFLQISICEEDRDFLRFLWWKNKDCQEHKVFCRARVVFGVRSSPFLLKAVLKYHLPKNCDVDPFVTKCISNSFYVDNLLISVHYESELKRLINVSNELMKKGDFELWDWESSAPIGVNSKAIDLLGLKWNKSEDILSINLKWLKEVNIEIITKCTMLSATHKVLLQAYATKNLETIFRMGQKNHWISS</sequence>
<organism evidence="2 3">
    <name type="scientific">Araneus ventricosus</name>
    <name type="common">Orbweaver spider</name>
    <name type="synonym">Epeira ventricosa</name>
    <dbReference type="NCBI Taxonomy" id="182803"/>
    <lineage>
        <taxon>Eukaryota</taxon>
        <taxon>Metazoa</taxon>
        <taxon>Ecdysozoa</taxon>
        <taxon>Arthropoda</taxon>
        <taxon>Chelicerata</taxon>
        <taxon>Arachnida</taxon>
        <taxon>Araneae</taxon>
        <taxon>Araneomorphae</taxon>
        <taxon>Entelegynae</taxon>
        <taxon>Araneoidea</taxon>
        <taxon>Araneidae</taxon>
        <taxon>Araneus</taxon>
    </lineage>
</organism>
<gene>
    <name evidence="2" type="ORF">AVEN_253537_1</name>
</gene>
<feature type="compositionally biased region" description="Polar residues" evidence="1">
    <location>
        <begin position="140"/>
        <end position="151"/>
    </location>
</feature>
<dbReference type="InterPro" id="IPR043128">
    <property type="entry name" value="Rev_trsase/Diguanyl_cyclase"/>
</dbReference>
<feature type="region of interest" description="Disordered" evidence="1">
    <location>
        <begin position="123"/>
        <end position="153"/>
    </location>
</feature>
<proteinExistence type="predicted"/>
<evidence type="ECO:0000313" key="3">
    <source>
        <dbReference type="Proteomes" id="UP000499080"/>
    </source>
</evidence>
<protein>
    <recommendedName>
        <fullName evidence="4">Reverse transcriptase domain-containing protein</fullName>
    </recommendedName>
</protein>
<name>A0A4Y2BSN4_ARAVE</name>
<dbReference type="SUPFAM" id="SSF56672">
    <property type="entry name" value="DNA/RNA polymerases"/>
    <property type="match status" value="1"/>
</dbReference>
<dbReference type="AlphaFoldDB" id="A0A4Y2BSN4"/>
<dbReference type="PANTHER" id="PTHR47331:SF5">
    <property type="entry name" value="RIBONUCLEASE H"/>
    <property type="match status" value="1"/>
</dbReference>
<accession>A0A4Y2BSN4</accession>
<dbReference type="Proteomes" id="UP000499080">
    <property type="component" value="Unassembled WGS sequence"/>
</dbReference>
<reference evidence="2 3" key="1">
    <citation type="journal article" date="2019" name="Sci. Rep.">
        <title>Orb-weaving spider Araneus ventricosus genome elucidates the spidroin gene catalogue.</title>
        <authorList>
            <person name="Kono N."/>
            <person name="Nakamura H."/>
            <person name="Ohtoshi R."/>
            <person name="Moran D.A.P."/>
            <person name="Shinohara A."/>
            <person name="Yoshida Y."/>
            <person name="Fujiwara M."/>
            <person name="Mori M."/>
            <person name="Tomita M."/>
            <person name="Arakawa K."/>
        </authorList>
    </citation>
    <scope>NUCLEOTIDE SEQUENCE [LARGE SCALE GENOMIC DNA]</scope>
</reference>
<dbReference type="Gene3D" id="3.10.10.10">
    <property type="entry name" value="HIV Type 1 Reverse Transcriptase, subunit A, domain 1"/>
    <property type="match status" value="1"/>
</dbReference>
<comment type="caution">
    <text evidence="2">The sequence shown here is derived from an EMBL/GenBank/DDBJ whole genome shotgun (WGS) entry which is preliminary data.</text>
</comment>